<dbReference type="GO" id="GO:0032977">
    <property type="term" value="F:membrane insertase activity"/>
    <property type="evidence" value="ECO:0007669"/>
    <property type="project" value="InterPro"/>
</dbReference>
<evidence type="ECO:0000313" key="13">
    <source>
        <dbReference type="Proteomes" id="UP000231472"/>
    </source>
</evidence>
<comment type="subcellular location">
    <subcellularLocation>
        <location evidence="1">Cell membrane</location>
        <topology evidence="1">Multi-pass membrane protein</topology>
    </subcellularLocation>
    <subcellularLocation>
        <location evidence="9">Membrane</location>
        <topology evidence="9">Multi-pass membrane protein</topology>
    </subcellularLocation>
</comment>
<evidence type="ECO:0000256" key="10">
    <source>
        <dbReference type="SAM" id="Phobius"/>
    </source>
</evidence>
<keyword evidence="8" id="KW-0143">Chaperone</keyword>
<reference evidence="13" key="1">
    <citation type="submission" date="2017-09" db="EMBL/GenBank/DDBJ databases">
        <title>Depth-based differentiation of microbial function through sediment-hosted aquifers and enrichment of novel symbionts in the deep terrestrial subsurface.</title>
        <authorList>
            <person name="Probst A.J."/>
            <person name="Ladd B."/>
            <person name="Jarett J.K."/>
            <person name="Geller-Mcgrath D.E."/>
            <person name="Sieber C.M.K."/>
            <person name="Emerson J.B."/>
            <person name="Anantharaman K."/>
            <person name="Thomas B.C."/>
            <person name="Malmstrom R."/>
            <person name="Stieglmeier M."/>
            <person name="Klingl A."/>
            <person name="Woyke T."/>
            <person name="Ryan C.M."/>
            <person name="Banfield J.F."/>
        </authorList>
    </citation>
    <scope>NUCLEOTIDE SEQUENCE [LARGE SCALE GENOMIC DNA]</scope>
</reference>
<dbReference type="InterPro" id="IPR047196">
    <property type="entry name" value="YidC_ALB_C"/>
</dbReference>
<keyword evidence="4 9" id="KW-0812">Transmembrane</keyword>
<sequence>MELLIAIFNTILYRPLFNILVLFYEYLPGQSFGLAIIVLTILIKLVFYPLGVKAIKSQKSLSELQPKIKEIQEKYKNNKEQQTKEMMALYKKEKLNPFSGCLPLLIQLPVLIALYRIFWRGLAEEQMVFLYSFVPKPEIINTVFLKIIDLSRAVSIETEGVRHYLWGNIILIILVGLTQFLQTKLAGPKLKPNKNKNSNFSDQLQKQMQYFTPVFIVLLLLKLPAAIGLYWLITTLFTILQQYVILKKKNEPRKLAEN</sequence>
<feature type="transmembrane region" description="Helical" evidence="10">
    <location>
        <begin position="95"/>
        <end position="118"/>
    </location>
</feature>
<feature type="transmembrane region" description="Helical" evidence="10">
    <location>
        <begin position="164"/>
        <end position="186"/>
    </location>
</feature>
<evidence type="ECO:0000256" key="4">
    <source>
        <dbReference type="ARBA" id="ARBA00022692"/>
    </source>
</evidence>
<feature type="transmembrane region" description="Helical" evidence="10">
    <location>
        <begin position="207"/>
        <end position="223"/>
    </location>
</feature>
<dbReference type="InterPro" id="IPR028055">
    <property type="entry name" value="YidC/Oxa/ALB_C"/>
</dbReference>
<evidence type="ECO:0000313" key="12">
    <source>
        <dbReference type="EMBL" id="PIS40013.1"/>
    </source>
</evidence>
<feature type="transmembrane region" description="Helical" evidence="10">
    <location>
        <begin position="7"/>
        <end position="26"/>
    </location>
</feature>
<comment type="similarity">
    <text evidence="9">Belongs to the OXA1/ALB3/YidC family.</text>
</comment>
<dbReference type="PANTHER" id="PTHR12428">
    <property type="entry name" value="OXA1"/>
    <property type="match status" value="1"/>
</dbReference>
<dbReference type="InterPro" id="IPR001708">
    <property type="entry name" value="YidC/ALB3/OXA1/COX18"/>
</dbReference>
<protein>
    <recommendedName>
        <fullName evidence="11">Membrane insertase YidC/Oxa/ALB C-terminal domain-containing protein</fullName>
    </recommendedName>
</protein>
<evidence type="ECO:0000256" key="3">
    <source>
        <dbReference type="ARBA" id="ARBA00022475"/>
    </source>
</evidence>
<dbReference type="CDD" id="cd20070">
    <property type="entry name" value="5TM_YidC_Alb3"/>
    <property type="match status" value="1"/>
</dbReference>
<keyword evidence="5" id="KW-0653">Protein transport</keyword>
<keyword evidence="2" id="KW-0813">Transport</keyword>
<evidence type="ECO:0000256" key="6">
    <source>
        <dbReference type="ARBA" id="ARBA00022989"/>
    </source>
</evidence>
<comment type="caution">
    <text evidence="12">The sequence shown here is derived from an EMBL/GenBank/DDBJ whole genome shotgun (WGS) entry which is preliminary data.</text>
</comment>
<dbReference type="Proteomes" id="UP000231472">
    <property type="component" value="Unassembled WGS sequence"/>
</dbReference>
<name>A0A2H0YQH4_9BACT</name>
<evidence type="ECO:0000256" key="1">
    <source>
        <dbReference type="ARBA" id="ARBA00004651"/>
    </source>
</evidence>
<dbReference type="NCBIfam" id="TIGR03592">
    <property type="entry name" value="yidC_oxa1_cterm"/>
    <property type="match status" value="1"/>
</dbReference>
<evidence type="ECO:0000256" key="9">
    <source>
        <dbReference type="RuleBase" id="RU003945"/>
    </source>
</evidence>
<feature type="domain" description="Membrane insertase YidC/Oxa/ALB C-terminal" evidence="11">
    <location>
        <begin position="32"/>
        <end position="246"/>
    </location>
</feature>
<keyword evidence="7 10" id="KW-0472">Membrane</keyword>
<keyword evidence="6 10" id="KW-1133">Transmembrane helix</keyword>
<evidence type="ECO:0000256" key="7">
    <source>
        <dbReference type="ARBA" id="ARBA00023136"/>
    </source>
</evidence>
<dbReference type="EMBL" id="PEYC01000041">
    <property type="protein sequence ID" value="PIS40013.1"/>
    <property type="molecule type" value="Genomic_DNA"/>
</dbReference>
<dbReference type="Pfam" id="PF02096">
    <property type="entry name" value="60KD_IMP"/>
    <property type="match status" value="1"/>
</dbReference>
<evidence type="ECO:0000256" key="8">
    <source>
        <dbReference type="ARBA" id="ARBA00023186"/>
    </source>
</evidence>
<gene>
    <name evidence="12" type="ORF">COT32_02090</name>
</gene>
<dbReference type="GO" id="GO:0005886">
    <property type="term" value="C:plasma membrane"/>
    <property type="evidence" value="ECO:0007669"/>
    <property type="project" value="UniProtKB-SubCell"/>
</dbReference>
<keyword evidence="3" id="KW-1003">Cell membrane</keyword>
<organism evidence="12 13">
    <name type="scientific">Candidatus Nealsonbacteria bacterium CG08_land_8_20_14_0_20_36_22</name>
    <dbReference type="NCBI Taxonomy" id="1974704"/>
    <lineage>
        <taxon>Bacteria</taxon>
        <taxon>Candidatus Nealsoniibacteriota</taxon>
    </lineage>
</organism>
<feature type="transmembrane region" description="Helical" evidence="10">
    <location>
        <begin position="32"/>
        <end position="50"/>
    </location>
</feature>
<dbReference type="GO" id="GO:0015031">
    <property type="term" value="P:protein transport"/>
    <property type="evidence" value="ECO:0007669"/>
    <property type="project" value="UniProtKB-KW"/>
</dbReference>
<accession>A0A2H0YQH4</accession>
<proteinExistence type="inferred from homology"/>
<evidence type="ECO:0000256" key="5">
    <source>
        <dbReference type="ARBA" id="ARBA00022927"/>
    </source>
</evidence>
<evidence type="ECO:0000259" key="11">
    <source>
        <dbReference type="Pfam" id="PF02096"/>
    </source>
</evidence>
<evidence type="ECO:0000256" key="2">
    <source>
        <dbReference type="ARBA" id="ARBA00022448"/>
    </source>
</evidence>
<dbReference type="AlphaFoldDB" id="A0A2H0YQH4"/>
<dbReference type="PANTHER" id="PTHR12428:SF65">
    <property type="entry name" value="CYTOCHROME C OXIDASE ASSEMBLY PROTEIN COX18, MITOCHONDRIAL"/>
    <property type="match status" value="1"/>
</dbReference>
<dbReference type="GO" id="GO:0051205">
    <property type="term" value="P:protein insertion into membrane"/>
    <property type="evidence" value="ECO:0007669"/>
    <property type="project" value="TreeGrafter"/>
</dbReference>